<name>T0ZUX3_9ZZZZ</name>
<proteinExistence type="predicted"/>
<comment type="caution">
    <text evidence="1">The sequence shown here is derived from an EMBL/GenBank/DDBJ whole genome shotgun (WGS) entry which is preliminary data.</text>
</comment>
<reference evidence="1" key="2">
    <citation type="journal article" date="2014" name="ISME J.">
        <title>Microbial stratification in low pH oxic and suboxic macroscopic growths along an acid mine drainage.</title>
        <authorList>
            <person name="Mendez-Garcia C."/>
            <person name="Mesa V."/>
            <person name="Sprenger R.R."/>
            <person name="Richter M."/>
            <person name="Diez M.S."/>
            <person name="Solano J."/>
            <person name="Bargiela R."/>
            <person name="Golyshina O.V."/>
            <person name="Manteca A."/>
            <person name="Ramos J.L."/>
            <person name="Gallego J.R."/>
            <person name="Llorente I."/>
            <person name="Martins Dos Santos V.A."/>
            <person name="Jensen O.N."/>
            <person name="Pelaez A.I."/>
            <person name="Sanchez J."/>
            <person name="Ferrer M."/>
        </authorList>
    </citation>
    <scope>NUCLEOTIDE SEQUENCE</scope>
</reference>
<organism evidence="1">
    <name type="scientific">mine drainage metagenome</name>
    <dbReference type="NCBI Taxonomy" id="410659"/>
    <lineage>
        <taxon>unclassified sequences</taxon>
        <taxon>metagenomes</taxon>
        <taxon>ecological metagenomes</taxon>
    </lineage>
</organism>
<feature type="non-terminal residue" evidence="1">
    <location>
        <position position="89"/>
    </location>
</feature>
<reference evidence="1" key="1">
    <citation type="submission" date="2013-08" db="EMBL/GenBank/DDBJ databases">
        <authorList>
            <person name="Mendez C."/>
            <person name="Richter M."/>
            <person name="Ferrer M."/>
            <person name="Sanchez J."/>
        </authorList>
    </citation>
    <scope>NUCLEOTIDE SEQUENCE</scope>
</reference>
<protein>
    <submittedName>
        <fullName evidence="1">Uncharacterized protein</fullName>
    </submittedName>
</protein>
<dbReference type="AlphaFoldDB" id="T0ZUX3"/>
<dbReference type="EMBL" id="AUZY01007866">
    <property type="protein sequence ID" value="EQD48417.1"/>
    <property type="molecule type" value="Genomic_DNA"/>
</dbReference>
<accession>T0ZUX3</accession>
<evidence type="ECO:0000313" key="1">
    <source>
        <dbReference type="EMBL" id="EQD48417.1"/>
    </source>
</evidence>
<gene>
    <name evidence="1" type="ORF">B1B_12051</name>
</gene>
<sequence length="89" mass="10523">MERPGTGQWGWHLLTPDHAKDLLNFMCDMATTTWLEVRRQTYGREGKQKHHDQLVADLPREARRRLGDGALDDVTEMFRFRLTGTQRLW</sequence>